<keyword evidence="1" id="KW-0175">Coiled coil</keyword>
<dbReference type="KEGG" id="sste:SAMEA4384403_0821"/>
<gene>
    <name evidence="2" type="ORF">SAMEA4384403_00821</name>
</gene>
<reference evidence="2 3" key="1">
    <citation type="submission" date="2017-06" db="EMBL/GenBank/DDBJ databases">
        <authorList>
            <consortium name="Pathogen Informatics"/>
        </authorList>
    </citation>
    <scope>NUCLEOTIDE SEQUENCE [LARGE SCALE GENOMIC DNA]</scope>
    <source>
        <strain evidence="2 3">NCTC13839</strain>
    </source>
</reference>
<feature type="coiled-coil region" evidence="1">
    <location>
        <begin position="7"/>
        <end position="54"/>
    </location>
</feature>
<protein>
    <submittedName>
        <fullName evidence="2">Putative cytosolic protein</fullName>
    </submittedName>
</protein>
<sequence>MSRKSSLSEIKQRLSEFLDEIESMNMEDLEVSDIDEWIALLDELEKKVHAMQEEN</sequence>
<dbReference type="RefSeq" id="WP_095087112.1">
    <property type="nucleotide sequence ID" value="NZ_BMDM01000006.1"/>
</dbReference>
<dbReference type="InterPro" id="IPR047670">
    <property type="entry name" value="YfjT-like"/>
</dbReference>
<dbReference type="AlphaFoldDB" id="A0A239YVT1"/>
<proteinExistence type="predicted"/>
<organism evidence="2 3">
    <name type="scientific">Mammaliicoccus stepanovicii</name>
    <dbReference type="NCBI Taxonomy" id="643214"/>
    <lineage>
        <taxon>Bacteria</taxon>
        <taxon>Bacillati</taxon>
        <taxon>Bacillota</taxon>
        <taxon>Bacilli</taxon>
        <taxon>Bacillales</taxon>
        <taxon>Staphylococcaceae</taxon>
        <taxon>Mammaliicoccus</taxon>
    </lineage>
</organism>
<evidence type="ECO:0000313" key="2">
    <source>
        <dbReference type="EMBL" id="SNV62328.1"/>
    </source>
</evidence>
<evidence type="ECO:0000313" key="3">
    <source>
        <dbReference type="Proteomes" id="UP000242084"/>
    </source>
</evidence>
<accession>A0A239YVT1</accession>
<keyword evidence="3" id="KW-1185">Reference proteome</keyword>
<dbReference type="NCBIfam" id="NF040878">
    <property type="entry name" value="SE1561_fam"/>
    <property type="match status" value="1"/>
</dbReference>
<dbReference type="Proteomes" id="UP000242084">
    <property type="component" value="Chromosome 1"/>
</dbReference>
<dbReference type="EMBL" id="LT906462">
    <property type="protein sequence ID" value="SNV62328.1"/>
    <property type="molecule type" value="Genomic_DNA"/>
</dbReference>
<evidence type="ECO:0000256" key="1">
    <source>
        <dbReference type="SAM" id="Coils"/>
    </source>
</evidence>
<name>A0A239YVT1_9STAP</name>